<gene>
    <name evidence="1" type="ORF">HAX54_017885</name>
</gene>
<feature type="non-terminal residue" evidence="1">
    <location>
        <position position="51"/>
    </location>
</feature>
<dbReference type="EMBL" id="JACEIK010021961">
    <property type="protein sequence ID" value="MCE5166354.1"/>
    <property type="molecule type" value="Genomic_DNA"/>
</dbReference>
<organism evidence="1 2">
    <name type="scientific">Datura stramonium</name>
    <name type="common">Jimsonweed</name>
    <name type="synonym">Common thornapple</name>
    <dbReference type="NCBI Taxonomy" id="4076"/>
    <lineage>
        <taxon>Eukaryota</taxon>
        <taxon>Viridiplantae</taxon>
        <taxon>Streptophyta</taxon>
        <taxon>Embryophyta</taxon>
        <taxon>Tracheophyta</taxon>
        <taxon>Spermatophyta</taxon>
        <taxon>Magnoliopsida</taxon>
        <taxon>eudicotyledons</taxon>
        <taxon>Gunneridae</taxon>
        <taxon>Pentapetalae</taxon>
        <taxon>asterids</taxon>
        <taxon>lamiids</taxon>
        <taxon>Solanales</taxon>
        <taxon>Solanaceae</taxon>
        <taxon>Solanoideae</taxon>
        <taxon>Datureae</taxon>
        <taxon>Datura</taxon>
    </lineage>
</organism>
<evidence type="ECO:0000313" key="1">
    <source>
        <dbReference type="EMBL" id="MCE5166354.1"/>
    </source>
</evidence>
<accession>A0ABS8Y5S9</accession>
<feature type="non-terminal residue" evidence="1">
    <location>
        <position position="1"/>
    </location>
</feature>
<proteinExistence type="predicted"/>
<protein>
    <submittedName>
        <fullName evidence="1">Uncharacterized protein</fullName>
    </submittedName>
</protein>
<dbReference type="Proteomes" id="UP000823775">
    <property type="component" value="Unassembled WGS sequence"/>
</dbReference>
<name>A0ABS8Y5S9_DATST</name>
<reference evidence="1 2" key="1">
    <citation type="journal article" date="2021" name="BMC Genomics">
        <title>Datura genome reveals duplications of psychoactive alkaloid biosynthetic genes and high mutation rate following tissue culture.</title>
        <authorList>
            <person name="Rajewski A."/>
            <person name="Carter-House D."/>
            <person name="Stajich J."/>
            <person name="Litt A."/>
        </authorList>
    </citation>
    <scope>NUCLEOTIDE SEQUENCE [LARGE SCALE GENOMIC DNA]</scope>
    <source>
        <strain evidence="1">AR-01</strain>
    </source>
</reference>
<comment type="caution">
    <text evidence="1">The sequence shown here is derived from an EMBL/GenBank/DDBJ whole genome shotgun (WGS) entry which is preliminary data.</text>
</comment>
<evidence type="ECO:0000313" key="2">
    <source>
        <dbReference type="Proteomes" id="UP000823775"/>
    </source>
</evidence>
<keyword evidence="2" id="KW-1185">Reference proteome</keyword>
<sequence>GMTTIGYSSVGSGKMPMEHRFRLILALGHYLDPALHRQFVDWNWRLTSLSP</sequence>